<dbReference type="Proteomes" id="UP001175097">
    <property type="component" value="Unassembled WGS sequence"/>
</dbReference>
<gene>
    <name evidence="1" type="ORF">P5G49_03105</name>
</gene>
<dbReference type="EMBL" id="JAROCC010000002">
    <property type="protein sequence ID" value="MDN4606464.1"/>
    <property type="molecule type" value="Genomic_DNA"/>
</dbReference>
<evidence type="ECO:0000313" key="1">
    <source>
        <dbReference type="EMBL" id="MDN4606464.1"/>
    </source>
</evidence>
<dbReference type="RefSeq" id="WP_301242012.1">
    <property type="nucleotide sequence ID" value="NZ_JAROCC010000002.1"/>
</dbReference>
<comment type="caution">
    <text evidence="1">The sequence shown here is derived from an EMBL/GenBank/DDBJ whole genome shotgun (WGS) entry which is preliminary data.</text>
</comment>
<sequence length="138" mass="16174">MKRILLALFFCVLLVGCSKENGESDPILTKEFIETHAEVGLSKTEVEEIFGKDYFSGEGEFETNEVWVYDRVSDDYKYEISTQIVPFDAIRKEHVDYQLYVNFVEESAFMYLFIYKGSDGELWQYQVNPDGTDQERKM</sequence>
<protein>
    <submittedName>
        <fullName evidence="1">PhoU family transcriptional regulator</fullName>
    </submittedName>
</protein>
<keyword evidence="2" id="KW-1185">Reference proteome</keyword>
<reference evidence="1" key="1">
    <citation type="submission" date="2023-03" db="EMBL/GenBank/DDBJ databases">
        <title>MT1 and MT2 Draft Genomes of Novel Species.</title>
        <authorList>
            <person name="Venkateswaran K."/>
        </authorList>
    </citation>
    <scope>NUCLEOTIDE SEQUENCE</scope>
    <source>
        <strain evidence="1">F6_3S_P_2</strain>
    </source>
</reference>
<organism evidence="1 2">
    <name type="scientific">Sporosarcina highlanderae</name>
    <dbReference type="NCBI Taxonomy" id="3035916"/>
    <lineage>
        <taxon>Bacteria</taxon>
        <taxon>Bacillati</taxon>
        <taxon>Bacillota</taxon>
        <taxon>Bacilli</taxon>
        <taxon>Bacillales</taxon>
        <taxon>Caryophanaceae</taxon>
        <taxon>Sporosarcina</taxon>
    </lineage>
</organism>
<evidence type="ECO:0000313" key="2">
    <source>
        <dbReference type="Proteomes" id="UP001175097"/>
    </source>
</evidence>
<accession>A0ABT8JQJ8</accession>
<proteinExistence type="predicted"/>
<name>A0ABT8JQJ8_9BACL</name>
<dbReference type="PROSITE" id="PS51257">
    <property type="entry name" value="PROKAR_LIPOPROTEIN"/>
    <property type="match status" value="1"/>
</dbReference>